<gene>
    <name evidence="6" type="ORF">MKZ38_004998</name>
</gene>
<keyword evidence="1" id="KW-0344">Guanine-nucleotide releasing factor</keyword>
<dbReference type="GO" id="GO:0005085">
    <property type="term" value="F:guanyl-nucleotide exchange factor activity"/>
    <property type="evidence" value="ECO:0007669"/>
    <property type="project" value="TreeGrafter"/>
</dbReference>
<dbReference type="SUPFAM" id="SSF50985">
    <property type="entry name" value="RCC1/BLIP-II"/>
    <property type="match status" value="1"/>
</dbReference>
<proteinExistence type="predicted"/>
<dbReference type="InterPro" id="IPR009091">
    <property type="entry name" value="RCC1/BLIP-II"/>
</dbReference>
<feature type="repeat" description="RCC1" evidence="3">
    <location>
        <begin position="96"/>
        <end position="180"/>
    </location>
</feature>
<keyword evidence="2" id="KW-0677">Repeat</keyword>
<organism evidence="6 7">
    <name type="scientific">Zalerion maritima</name>
    <dbReference type="NCBI Taxonomy" id="339359"/>
    <lineage>
        <taxon>Eukaryota</taxon>
        <taxon>Fungi</taxon>
        <taxon>Dikarya</taxon>
        <taxon>Ascomycota</taxon>
        <taxon>Pezizomycotina</taxon>
        <taxon>Sordariomycetes</taxon>
        <taxon>Lulworthiomycetidae</taxon>
        <taxon>Lulworthiales</taxon>
        <taxon>Lulworthiaceae</taxon>
        <taxon>Zalerion</taxon>
    </lineage>
</organism>
<evidence type="ECO:0000256" key="4">
    <source>
        <dbReference type="SAM" id="MobiDB-lite"/>
    </source>
</evidence>
<feature type="region of interest" description="Disordered" evidence="4">
    <location>
        <begin position="408"/>
        <end position="430"/>
    </location>
</feature>
<dbReference type="InterPro" id="IPR000408">
    <property type="entry name" value="Reg_chr_condens"/>
</dbReference>
<comment type="caution">
    <text evidence="6">The sequence shown here is derived from an EMBL/GenBank/DDBJ whole genome shotgun (WGS) entry which is preliminary data.</text>
</comment>
<dbReference type="InterPro" id="IPR058923">
    <property type="entry name" value="RCC1-like_dom"/>
</dbReference>
<feature type="repeat" description="RCC1" evidence="3">
    <location>
        <begin position="241"/>
        <end position="299"/>
    </location>
</feature>
<evidence type="ECO:0000313" key="6">
    <source>
        <dbReference type="EMBL" id="KAJ2897088.1"/>
    </source>
</evidence>
<evidence type="ECO:0000256" key="2">
    <source>
        <dbReference type="ARBA" id="ARBA00022737"/>
    </source>
</evidence>
<protein>
    <submittedName>
        <fullName evidence="6">Regulator of chromosome condensation/beta-lactamase-inhibitor protein II</fullName>
    </submittedName>
</protein>
<dbReference type="PROSITE" id="PS00626">
    <property type="entry name" value="RCC1_2"/>
    <property type="match status" value="1"/>
</dbReference>
<dbReference type="Gene3D" id="2.130.10.30">
    <property type="entry name" value="Regulator of chromosome condensation 1/beta-lactamase-inhibitor protein II"/>
    <property type="match status" value="1"/>
</dbReference>
<dbReference type="EMBL" id="JAKWBI020000296">
    <property type="protein sequence ID" value="KAJ2897088.1"/>
    <property type="molecule type" value="Genomic_DNA"/>
</dbReference>
<dbReference type="Pfam" id="PF25390">
    <property type="entry name" value="WD40_RLD"/>
    <property type="match status" value="1"/>
</dbReference>
<reference evidence="6" key="1">
    <citation type="submission" date="2022-07" db="EMBL/GenBank/DDBJ databases">
        <title>Draft genome sequence of Zalerion maritima ATCC 34329, a (micro)plastics degrading marine fungus.</title>
        <authorList>
            <person name="Paco A."/>
            <person name="Goncalves M.F.M."/>
            <person name="Rocha-Santos T.A.P."/>
            <person name="Alves A."/>
        </authorList>
    </citation>
    <scope>NUCLEOTIDE SEQUENCE</scope>
    <source>
        <strain evidence="6">ATCC 34329</strain>
    </source>
</reference>
<accession>A0AAD5RKM5</accession>
<feature type="repeat" description="RCC1" evidence="3">
    <location>
        <begin position="300"/>
        <end position="356"/>
    </location>
</feature>
<evidence type="ECO:0000256" key="1">
    <source>
        <dbReference type="ARBA" id="ARBA00022658"/>
    </source>
</evidence>
<feature type="region of interest" description="Disordered" evidence="4">
    <location>
        <begin position="118"/>
        <end position="146"/>
    </location>
</feature>
<feature type="repeat" description="RCC1" evidence="3">
    <location>
        <begin position="181"/>
        <end position="240"/>
    </location>
</feature>
<dbReference type="PANTHER" id="PTHR45982">
    <property type="entry name" value="REGULATOR OF CHROMOSOME CONDENSATION"/>
    <property type="match status" value="1"/>
</dbReference>
<keyword evidence="7" id="KW-1185">Reference proteome</keyword>
<dbReference type="InterPro" id="IPR051553">
    <property type="entry name" value="Ran_GTPase-activating"/>
</dbReference>
<sequence>METPTEEKRGPGRPTKAAVLAAQAPRTLTVRPTARLTLLACGTGDYGELGIGTSPPQRSAPKAKIIPTCDPAKPGTFSIVQVAVGGMHTVCLTSKGRIITWGVNDKCALGRDTSGWTGGAREIVPSDGSSSSSNDSESDDGELNPLEATPTMISISSFDGESNFTSVAAGNNCSFAVTSAGDLWGWGSFLNREGKSTFYPHPTSPTGFVTTQPTPTKIPHLPPIVSISVGTDHVLALTSTSQLYAWGVGEQSQFGRRLRLRSDFATVSSAPMPRRVELFRRAPRMGFSGPYHAFAIDERDNVWSWGLNSYGQTGDVSTVGTTESASFNPSTIPSLRGKRVIMVAGGGHHSVAVTESGEAYVWGRMDGGQLGIKFTAEELNDQELIVKDGRGKPRICLQPTLVRIEEEEESRLGRGRGAAASKTATNSKWHQPPKFVHASCSAESTILLTDKGVAYGTGFNTMGQLGLGHEVDVEVFTRLKTKSVRSKKLVWAGCGGQFSILAYPAPANTAQEEGNEEDDGGEE</sequence>
<name>A0AAD5RKM5_9PEZI</name>
<feature type="compositionally biased region" description="Low complexity" evidence="4">
    <location>
        <begin position="126"/>
        <end position="135"/>
    </location>
</feature>
<dbReference type="PANTHER" id="PTHR45982:SF1">
    <property type="entry name" value="REGULATOR OF CHROMOSOME CONDENSATION"/>
    <property type="match status" value="1"/>
</dbReference>
<feature type="domain" description="RCC1-like" evidence="5">
    <location>
        <begin position="38"/>
        <end position="500"/>
    </location>
</feature>
<dbReference type="PROSITE" id="PS50012">
    <property type="entry name" value="RCC1_3"/>
    <property type="match status" value="5"/>
</dbReference>
<dbReference type="PROSITE" id="PS00625">
    <property type="entry name" value="RCC1_1"/>
    <property type="match status" value="1"/>
</dbReference>
<feature type="repeat" description="RCC1" evidence="3">
    <location>
        <begin position="36"/>
        <end position="95"/>
    </location>
</feature>
<evidence type="ECO:0000259" key="5">
    <source>
        <dbReference type="Pfam" id="PF25390"/>
    </source>
</evidence>
<dbReference type="AlphaFoldDB" id="A0AAD5RKM5"/>
<dbReference type="Proteomes" id="UP001201980">
    <property type="component" value="Unassembled WGS sequence"/>
</dbReference>
<evidence type="ECO:0000313" key="7">
    <source>
        <dbReference type="Proteomes" id="UP001201980"/>
    </source>
</evidence>
<evidence type="ECO:0000256" key="3">
    <source>
        <dbReference type="PROSITE-ProRule" id="PRU00235"/>
    </source>
</evidence>
<dbReference type="PRINTS" id="PR00633">
    <property type="entry name" value="RCCNDNSATION"/>
</dbReference>
<dbReference type="GO" id="GO:0005737">
    <property type="term" value="C:cytoplasm"/>
    <property type="evidence" value="ECO:0007669"/>
    <property type="project" value="TreeGrafter"/>
</dbReference>